<keyword evidence="3" id="KW-0812">Transmembrane</keyword>
<dbReference type="Proteomes" id="UP000649604">
    <property type="component" value="Unassembled WGS sequence"/>
</dbReference>
<name>A0A9D5JTW0_9BACT</name>
<proteinExistence type="inferred from homology"/>
<dbReference type="InterPro" id="IPR046348">
    <property type="entry name" value="SIS_dom_sf"/>
</dbReference>
<gene>
    <name evidence="5" type="ORF">GF339_05505</name>
</gene>
<dbReference type="GO" id="GO:0006487">
    <property type="term" value="P:protein N-linked glycosylation"/>
    <property type="evidence" value="ECO:0007669"/>
    <property type="project" value="TreeGrafter"/>
</dbReference>
<comment type="caution">
    <text evidence="5">The sequence shown here is derived from an EMBL/GenBank/DDBJ whole genome shotgun (WGS) entry which is preliminary data.</text>
</comment>
<comment type="similarity">
    <text evidence="1">Belongs to the PGI/PMI family.</text>
</comment>
<dbReference type="PANTHER" id="PTHR10937">
    <property type="entry name" value="GLUCOSAMINE--FRUCTOSE-6-PHOSPHATE AMINOTRANSFERASE, ISOMERIZING"/>
    <property type="match status" value="1"/>
</dbReference>
<dbReference type="GO" id="GO:0004476">
    <property type="term" value="F:mannose-6-phosphate isomerase activity"/>
    <property type="evidence" value="ECO:0007669"/>
    <property type="project" value="InterPro"/>
</dbReference>
<feature type="transmembrane region" description="Helical" evidence="3">
    <location>
        <begin position="188"/>
        <end position="207"/>
    </location>
</feature>
<protein>
    <submittedName>
        <fullName evidence="5">Sugar isomerase</fullName>
    </submittedName>
</protein>
<dbReference type="CDD" id="cd05009">
    <property type="entry name" value="SIS_GlmS_GlmD_2"/>
    <property type="match status" value="1"/>
</dbReference>
<dbReference type="Gene3D" id="3.40.50.10490">
    <property type="entry name" value="Glucose-6-phosphate isomerase like protein, domain 1"/>
    <property type="match status" value="2"/>
</dbReference>
<dbReference type="GO" id="GO:0006002">
    <property type="term" value="P:fructose 6-phosphate metabolic process"/>
    <property type="evidence" value="ECO:0007669"/>
    <property type="project" value="TreeGrafter"/>
</dbReference>
<dbReference type="InterPro" id="IPR019490">
    <property type="entry name" value="Glu6P/Mann6P_isomerase_C"/>
</dbReference>
<keyword evidence="3" id="KW-1133">Transmembrane helix</keyword>
<evidence type="ECO:0000256" key="1">
    <source>
        <dbReference type="ARBA" id="ARBA00010523"/>
    </source>
</evidence>
<feature type="domain" description="Bifunctional glucose-6-phosphate/mannose-6-phosphate isomerase C-terminal" evidence="4">
    <location>
        <begin position="79"/>
        <end position="211"/>
    </location>
</feature>
<dbReference type="Pfam" id="PF10432">
    <property type="entry name" value="bact-PGI_C"/>
    <property type="match status" value="1"/>
</dbReference>
<evidence type="ECO:0000256" key="3">
    <source>
        <dbReference type="SAM" id="Phobius"/>
    </source>
</evidence>
<evidence type="ECO:0000259" key="4">
    <source>
        <dbReference type="Pfam" id="PF10432"/>
    </source>
</evidence>
<organism evidence="5 6">
    <name type="scientific">candidate division KSB3 bacterium</name>
    <dbReference type="NCBI Taxonomy" id="2044937"/>
    <lineage>
        <taxon>Bacteria</taxon>
        <taxon>candidate division KSB3</taxon>
    </lineage>
</organism>
<evidence type="ECO:0000313" key="5">
    <source>
        <dbReference type="EMBL" id="MBD3324019.1"/>
    </source>
</evidence>
<dbReference type="GO" id="GO:0004360">
    <property type="term" value="F:glutamine-fructose-6-phosphate transaminase (isomerizing) activity"/>
    <property type="evidence" value="ECO:0007669"/>
    <property type="project" value="TreeGrafter"/>
</dbReference>
<feature type="non-terminal residue" evidence="5">
    <location>
        <position position="1"/>
    </location>
</feature>
<dbReference type="EMBL" id="WJJP01000174">
    <property type="protein sequence ID" value="MBD3324019.1"/>
    <property type="molecule type" value="Genomic_DNA"/>
</dbReference>
<dbReference type="GO" id="GO:0097367">
    <property type="term" value="F:carbohydrate derivative binding"/>
    <property type="evidence" value="ECO:0007669"/>
    <property type="project" value="InterPro"/>
</dbReference>
<evidence type="ECO:0000256" key="2">
    <source>
        <dbReference type="ARBA" id="ARBA00023235"/>
    </source>
</evidence>
<dbReference type="SUPFAM" id="SSF53697">
    <property type="entry name" value="SIS domain"/>
    <property type="match status" value="1"/>
</dbReference>
<dbReference type="PANTHER" id="PTHR10937:SF14">
    <property type="entry name" value="FRUCTOSELYSINE 6-PHOSPHATE DEGLYCASE"/>
    <property type="match status" value="1"/>
</dbReference>
<sequence>AKAQGAKTIVFVNKADSLMGQEADIVFAYESKALYIAPLAGVYLFALEVARVQGAAAVEPILRDLNQIPDLLKRQYLEEQEPAKRLAEQFKDETIFYTLGSGVLYGLAYKFGLTVFMENMRVHGSFMNAIEFRHGPVEMLEKKTPAFVVLLGNDESRAGVSRVVELLQSQQVPLIVYDMAKYPEIHPLLAPFALMVPLQWFAVYSAFLRGITDLDARVFMGRGLMGKGDGITWP</sequence>
<keyword evidence="3" id="KW-0472">Membrane</keyword>
<dbReference type="InterPro" id="IPR035490">
    <property type="entry name" value="GlmS/FrlB_SIS"/>
</dbReference>
<keyword evidence="2 5" id="KW-0413">Isomerase</keyword>
<dbReference type="GO" id="GO:0005975">
    <property type="term" value="P:carbohydrate metabolic process"/>
    <property type="evidence" value="ECO:0007669"/>
    <property type="project" value="InterPro"/>
</dbReference>
<feature type="transmembrane region" description="Helical" evidence="3">
    <location>
        <begin position="94"/>
        <end position="117"/>
    </location>
</feature>
<evidence type="ECO:0000313" key="6">
    <source>
        <dbReference type="Proteomes" id="UP000649604"/>
    </source>
</evidence>
<dbReference type="GO" id="GO:0004347">
    <property type="term" value="F:glucose-6-phosphate isomerase activity"/>
    <property type="evidence" value="ECO:0007669"/>
    <property type="project" value="InterPro"/>
</dbReference>
<reference evidence="5" key="1">
    <citation type="submission" date="2019-11" db="EMBL/GenBank/DDBJ databases">
        <title>Microbial mats filling the niche in hypersaline microbial mats.</title>
        <authorList>
            <person name="Wong H.L."/>
            <person name="Macleod F.I."/>
            <person name="White R.A. III"/>
            <person name="Burns B.P."/>
        </authorList>
    </citation>
    <scope>NUCLEOTIDE SEQUENCE</scope>
    <source>
        <strain evidence="5">Rbin_158</strain>
    </source>
</reference>
<accession>A0A9D5JTW0</accession>
<dbReference type="GO" id="GO:0006047">
    <property type="term" value="P:UDP-N-acetylglucosamine metabolic process"/>
    <property type="evidence" value="ECO:0007669"/>
    <property type="project" value="TreeGrafter"/>
</dbReference>
<dbReference type="AlphaFoldDB" id="A0A9D5JTW0"/>